<dbReference type="Proteomes" id="UP000243784">
    <property type="component" value="Chromosome"/>
</dbReference>
<reference evidence="1 2" key="1">
    <citation type="journal article" date="2016" name="Biochim. Biophys. Acta">
        <title>Photochemical characterization of actinorhodopsin and its functional existence in the natural host.</title>
        <authorList>
            <person name="Nakamura S."/>
            <person name="Kikukawa T."/>
            <person name="Tamogami J."/>
            <person name="Kamiya M."/>
            <person name="Aizawa T."/>
            <person name="Hahn M.W."/>
            <person name="Ihara K."/>
            <person name="Kamo N."/>
            <person name="Demura M."/>
        </authorList>
    </citation>
    <scope>NUCLEOTIDE SEQUENCE [LARGE SCALE GENOMIC DNA]</scope>
    <source>
        <strain evidence="1 2">MWH-Dar1</strain>
    </source>
</reference>
<gene>
    <name evidence="1" type="ORF">A4Z71_01010</name>
</gene>
<protein>
    <submittedName>
        <fullName evidence="1">Uncharacterized protein</fullName>
    </submittedName>
</protein>
<evidence type="ECO:0000313" key="2">
    <source>
        <dbReference type="Proteomes" id="UP000243784"/>
    </source>
</evidence>
<organism evidence="1 2">
    <name type="scientific">Candidatus Rhodoluna planktonica</name>
    <dbReference type="NCBI Taxonomy" id="535712"/>
    <lineage>
        <taxon>Bacteria</taxon>
        <taxon>Bacillati</taxon>
        <taxon>Actinomycetota</taxon>
        <taxon>Actinomycetes</taxon>
        <taxon>Micrococcales</taxon>
        <taxon>Microbacteriaceae</taxon>
        <taxon>Luna cluster</taxon>
        <taxon>Luna-1 subcluster</taxon>
        <taxon>Rhodoluna</taxon>
    </lineage>
</organism>
<dbReference type="STRING" id="535712.A4Z71_01010"/>
<name>A0A1D9DXU2_9MICO</name>
<dbReference type="KEGG" id="rpla:A4Z71_01010"/>
<sequence>MALLDFDLPVAPRNKKCSGADAQSSKTRKRDLVLVHLRRSTFGFLVGVNNPLNFFEGLLTTETGGLWLLTA</sequence>
<keyword evidence="2" id="KW-1185">Reference proteome</keyword>
<dbReference type="AlphaFoldDB" id="A0A1D9DXU2"/>
<dbReference type="EMBL" id="CP015208">
    <property type="protein sequence ID" value="AOY55621.1"/>
    <property type="molecule type" value="Genomic_DNA"/>
</dbReference>
<accession>A0A1D9DXU2</accession>
<evidence type="ECO:0000313" key="1">
    <source>
        <dbReference type="EMBL" id="AOY55621.1"/>
    </source>
</evidence>
<proteinExistence type="predicted"/>